<comment type="subunit">
    <text evidence="4">Homodimer.</text>
</comment>
<evidence type="ECO:0000256" key="8">
    <source>
        <dbReference type="ARBA" id="ARBA00023235"/>
    </source>
</evidence>
<evidence type="ECO:0000256" key="7">
    <source>
        <dbReference type="ARBA" id="ARBA00023152"/>
    </source>
</evidence>
<dbReference type="GO" id="GO:0019563">
    <property type="term" value="P:glycerol catabolic process"/>
    <property type="evidence" value="ECO:0007669"/>
    <property type="project" value="TreeGrafter"/>
</dbReference>
<dbReference type="VEuPathDB" id="TriTrypDB:TcIL3000.11.5810"/>
<dbReference type="GO" id="GO:0005829">
    <property type="term" value="C:cytosol"/>
    <property type="evidence" value="ECO:0007669"/>
    <property type="project" value="TreeGrafter"/>
</dbReference>
<name>G0V0J3_TRYCI</name>
<evidence type="ECO:0000256" key="9">
    <source>
        <dbReference type="ARBA" id="ARBA00060503"/>
    </source>
</evidence>
<keyword evidence="6" id="KW-0576">Peroxisome</keyword>
<comment type="pathway">
    <text evidence="1 11">Carbohydrate degradation; glycolysis; D-glyceraldehyde 3-phosphate from glycerone phosphate: step 1/1.</text>
</comment>
<dbReference type="PROSITE" id="PS51440">
    <property type="entry name" value="TIM_2"/>
    <property type="match status" value="1"/>
</dbReference>
<dbReference type="GO" id="GO:0006096">
    <property type="term" value="P:glycolytic process"/>
    <property type="evidence" value="ECO:0007669"/>
    <property type="project" value="UniProtKB-UniPathway"/>
</dbReference>
<accession>G0V0J3</accession>
<dbReference type="EC" id="5.3.1.1" evidence="11"/>
<comment type="catalytic activity">
    <reaction evidence="11">
        <text>D-glyceraldehyde 3-phosphate = dihydroxyacetone phosphate</text>
        <dbReference type="Rhea" id="RHEA:18585"/>
        <dbReference type="ChEBI" id="CHEBI:57642"/>
        <dbReference type="ChEBI" id="CHEBI:59776"/>
        <dbReference type="EC" id="5.3.1.1"/>
    </reaction>
</comment>
<sequence>MPKPQPIAAANWKCNGSQRSLSELIDLFNSASINHDVQCVVASTFVHLSMTKERLNHPKFAVAAQNAITKSGAFTGEVSLQILKDFGVNWIVLGHSERRAYYGETNEIVADKVAAAVAAGFMVIACVGETLQERESGRTAVVVLTQIAAIAKKLKKSDWEKVVIAYEPVWAIGTGKVATPQQAQEAHALLRHWVSSKIGADVAQNLRILYGGSVNGKNARTLYEMADVNGFLVGGASLKPEFVDIIDATKY</sequence>
<dbReference type="UniPathway" id="UPA00109">
    <property type="reaction ID" value="UER00189"/>
</dbReference>
<dbReference type="GO" id="GO:0046166">
    <property type="term" value="P:glyceraldehyde-3-phosphate biosynthetic process"/>
    <property type="evidence" value="ECO:0007669"/>
    <property type="project" value="TreeGrafter"/>
</dbReference>
<dbReference type="GO" id="GO:0004807">
    <property type="term" value="F:triose-phosphate isomerase activity"/>
    <property type="evidence" value="ECO:0007669"/>
    <property type="project" value="UniProtKB-EC"/>
</dbReference>
<keyword evidence="8 11" id="KW-0413">Isomerase</keyword>
<evidence type="ECO:0000313" key="12">
    <source>
        <dbReference type="EMBL" id="CCC95164.1"/>
    </source>
</evidence>
<evidence type="ECO:0000256" key="4">
    <source>
        <dbReference type="ARBA" id="ARBA00011738"/>
    </source>
</evidence>
<keyword evidence="7 11" id="KW-0324">Glycolysis</keyword>
<dbReference type="PANTHER" id="PTHR21139">
    <property type="entry name" value="TRIOSEPHOSPHATE ISOMERASE"/>
    <property type="match status" value="1"/>
</dbReference>
<dbReference type="InterPro" id="IPR022896">
    <property type="entry name" value="TrioseP_Isoase_bac/euk"/>
</dbReference>
<dbReference type="HAMAP" id="MF_00147_B">
    <property type="entry name" value="TIM_B"/>
    <property type="match status" value="1"/>
</dbReference>
<comment type="pathway">
    <text evidence="2 11">Carbohydrate biosynthesis; gluconeogenesis.</text>
</comment>
<dbReference type="Pfam" id="PF00121">
    <property type="entry name" value="TIM"/>
    <property type="match status" value="1"/>
</dbReference>
<comment type="similarity">
    <text evidence="3 11">Belongs to the triosephosphate isomerase family.</text>
</comment>
<evidence type="ECO:0000256" key="5">
    <source>
        <dbReference type="ARBA" id="ARBA00022432"/>
    </source>
</evidence>
<dbReference type="EMBL" id="HE575324">
    <property type="protein sequence ID" value="CCC95164.1"/>
    <property type="molecule type" value="Genomic_DNA"/>
</dbReference>
<dbReference type="Gene3D" id="3.20.20.70">
    <property type="entry name" value="Aldolase class I"/>
    <property type="match status" value="1"/>
</dbReference>
<gene>
    <name evidence="12" type="ORF">TCIL3000_11_5810</name>
</gene>
<protein>
    <recommendedName>
        <fullName evidence="11">Triosephosphate isomerase</fullName>
        <ecNumber evidence="11">5.3.1.1</ecNumber>
    </recommendedName>
</protein>
<evidence type="ECO:0000256" key="10">
    <source>
        <dbReference type="ARBA" id="ARBA00084116"/>
    </source>
</evidence>
<dbReference type="CDD" id="cd00311">
    <property type="entry name" value="TIM"/>
    <property type="match status" value="1"/>
</dbReference>
<dbReference type="AlphaFoldDB" id="G0V0J3"/>
<evidence type="ECO:0000256" key="3">
    <source>
        <dbReference type="ARBA" id="ARBA00007422"/>
    </source>
</evidence>
<dbReference type="GO" id="GO:0020015">
    <property type="term" value="C:glycosome"/>
    <property type="evidence" value="ECO:0007669"/>
    <property type="project" value="UniProtKB-SubCell"/>
</dbReference>
<dbReference type="UniPathway" id="UPA00138"/>
<dbReference type="SUPFAM" id="SSF51351">
    <property type="entry name" value="Triosephosphate isomerase (TIM)"/>
    <property type="match status" value="1"/>
</dbReference>
<comment type="subcellular location">
    <subcellularLocation>
        <location evidence="9">Glycosome</location>
    </subcellularLocation>
</comment>
<organism evidence="12">
    <name type="scientific">Trypanosoma congolense (strain IL3000)</name>
    <dbReference type="NCBI Taxonomy" id="1068625"/>
    <lineage>
        <taxon>Eukaryota</taxon>
        <taxon>Discoba</taxon>
        <taxon>Euglenozoa</taxon>
        <taxon>Kinetoplastea</taxon>
        <taxon>Metakinetoplastina</taxon>
        <taxon>Trypanosomatida</taxon>
        <taxon>Trypanosomatidae</taxon>
        <taxon>Trypanosoma</taxon>
        <taxon>Nannomonas</taxon>
    </lineage>
</organism>
<dbReference type="NCBIfam" id="TIGR00419">
    <property type="entry name" value="tim"/>
    <property type="match status" value="1"/>
</dbReference>
<keyword evidence="10" id="KW-0327">Glycosome</keyword>
<dbReference type="FunFam" id="3.20.20.70:FF:000020">
    <property type="entry name" value="Triosephosphate isomerase"/>
    <property type="match status" value="1"/>
</dbReference>
<proteinExistence type="inferred from homology"/>
<dbReference type="InterPro" id="IPR000652">
    <property type="entry name" value="Triosephosphate_isomerase"/>
</dbReference>
<reference evidence="12" key="1">
    <citation type="journal article" date="2012" name="Proc. Natl. Acad. Sci. U.S.A.">
        <title>Antigenic diversity is generated by distinct evolutionary mechanisms in African trypanosome species.</title>
        <authorList>
            <person name="Jackson A.P."/>
            <person name="Berry A."/>
            <person name="Aslett M."/>
            <person name="Allison H.C."/>
            <person name="Burton P."/>
            <person name="Vavrova-Anderson J."/>
            <person name="Brown R."/>
            <person name="Browne H."/>
            <person name="Corton N."/>
            <person name="Hauser H."/>
            <person name="Gamble J."/>
            <person name="Gilderthorp R."/>
            <person name="Marcello L."/>
            <person name="McQuillan J."/>
            <person name="Otto T.D."/>
            <person name="Quail M.A."/>
            <person name="Sanders M.J."/>
            <person name="van Tonder A."/>
            <person name="Ginger M.L."/>
            <person name="Field M.C."/>
            <person name="Barry J.D."/>
            <person name="Hertz-Fowler C."/>
            <person name="Berriman M."/>
        </authorList>
    </citation>
    <scope>NUCLEOTIDE SEQUENCE</scope>
    <source>
        <strain evidence="12">IL3000</strain>
    </source>
</reference>
<dbReference type="InterPro" id="IPR020861">
    <property type="entry name" value="Triosephosphate_isomerase_AS"/>
</dbReference>
<evidence type="ECO:0000256" key="2">
    <source>
        <dbReference type="ARBA" id="ARBA00004742"/>
    </source>
</evidence>
<dbReference type="PANTHER" id="PTHR21139:SF2">
    <property type="entry name" value="TRIOSEPHOSPHATE ISOMERASE"/>
    <property type="match status" value="1"/>
</dbReference>
<dbReference type="InterPro" id="IPR035990">
    <property type="entry name" value="TIM_sf"/>
</dbReference>
<dbReference type="InterPro" id="IPR013785">
    <property type="entry name" value="Aldolase_TIM"/>
</dbReference>
<dbReference type="PROSITE" id="PS00171">
    <property type="entry name" value="TIM_1"/>
    <property type="match status" value="1"/>
</dbReference>
<evidence type="ECO:0000256" key="1">
    <source>
        <dbReference type="ARBA" id="ARBA00004680"/>
    </source>
</evidence>
<dbReference type="GO" id="GO:0006094">
    <property type="term" value="P:gluconeogenesis"/>
    <property type="evidence" value="ECO:0007669"/>
    <property type="project" value="UniProtKB-UniPathway"/>
</dbReference>
<evidence type="ECO:0000256" key="6">
    <source>
        <dbReference type="ARBA" id="ARBA00023140"/>
    </source>
</evidence>
<evidence type="ECO:0000256" key="11">
    <source>
        <dbReference type="RuleBase" id="RU363013"/>
    </source>
</evidence>
<keyword evidence="5 11" id="KW-0312">Gluconeogenesis</keyword>